<reference evidence="1" key="2">
    <citation type="submission" date="2020-05" db="UniProtKB">
        <authorList>
            <consortium name="EnsemblMetazoa"/>
        </authorList>
    </citation>
    <scope>IDENTIFICATION</scope>
    <source>
        <strain evidence="1">IAEA</strain>
    </source>
</reference>
<dbReference type="EnsemblMetazoa" id="GPAI014814-RA">
    <property type="protein sequence ID" value="GPAI014814-PA"/>
    <property type="gene ID" value="GPAI014814"/>
</dbReference>
<name>A0A1A9ZHI2_GLOPL</name>
<evidence type="ECO:0000313" key="2">
    <source>
        <dbReference type="Proteomes" id="UP000092445"/>
    </source>
</evidence>
<dbReference type="AlphaFoldDB" id="A0A1A9ZHI2"/>
<keyword evidence="2" id="KW-1185">Reference proteome</keyword>
<sequence length="185" mass="19460">MYETRKATNLKYPAKLLVTLKRDESLNTACSPGLPGGDIVGSDTGSGATRGAKFAKRAASKNNCREGTCNKLVVGRLIEMASDGGAGPVIVSKISGKPVIAQVADIGSVHMLGANELMENCMFIVELLRNPSEGTAAALDSHQLVVVSARKSIFITQLSSCNPKEEIKLTIMTSTTCSCAVRTTL</sequence>
<protein>
    <submittedName>
        <fullName evidence="1">Uncharacterized protein</fullName>
    </submittedName>
</protein>
<evidence type="ECO:0000313" key="1">
    <source>
        <dbReference type="EnsemblMetazoa" id="GPAI014814-PA"/>
    </source>
</evidence>
<dbReference type="Proteomes" id="UP000092445">
    <property type="component" value="Unassembled WGS sequence"/>
</dbReference>
<accession>A0A1A9ZHI2</accession>
<reference evidence="2" key="1">
    <citation type="submission" date="2014-03" db="EMBL/GenBank/DDBJ databases">
        <authorList>
            <person name="Aksoy S."/>
            <person name="Warren W."/>
            <person name="Wilson R.K."/>
        </authorList>
    </citation>
    <scope>NUCLEOTIDE SEQUENCE [LARGE SCALE GENOMIC DNA]</scope>
    <source>
        <strain evidence="2">IAEA</strain>
    </source>
</reference>
<dbReference type="VEuPathDB" id="VectorBase:GPAI014814"/>
<organism evidence="1 2">
    <name type="scientific">Glossina pallidipes</name>
    <name type="common">Tsetse fly</name>
    <dbReference type="NCBI Taxonomy" id="7398"/>
    <lineage>
        <taxon>Eukaryota</taxon>
        <taxon>Metazoa</taxon>
        <taxon>Ecdysozoa</taxon>
        <taxon>Arthropoda</taxon>
        <taxon>Hexapoda</taxon>
        <taxon>Insecta</taxon>
        <taxon>Pterygota</taxon>
        <taxon>Neoptera</taxon>
        <taxon>Endopterygota</taxon>
        <taxon>Diptera</taxon>
        <taxon>Brachycera</taxon>
        <taxon>Muscomorpha</taxon>
        <taxon>Hippoboscoidea</taxon>
        <taxon>Glossinidae</taxon>
        <taxon>Glossina</taxon>
    </lineage>
</organism>
<proteinExistence type="predicted"/>